<keyword evidence="4" id="KW-1003">Cell membrane</keyword>
<sequence length="217" mass="24534">MDYVLSLLGPLAQGAKVTLTLFFITLALAVPLGLVLALARISKWPLLSRAVNGYIWLMRGTPLMLQMLFIYFALPFVPVIGIRLPDFPAAVVAFALNYAAYFAEIFRAGIQSVDRGQYEGSKVLGMTYLQTLRRIVLPQMVQRVLPPMSNETITLVKDTSLIYVLALNDILRTARGIVQRDFTTTPFLVAAAFYLLMTLLLTWFFQHMEKRYAKYDQ</sequence>
<dbReference type="InterPro" id="IPR010065">
    <property type="entry name" value="AA_ABC_transptr_permease_3TM"/>
</dbReference>
<keyword evidence="7 12" id="KW-1133">Transmembrane helix</keyword>
<evidence type="ECO:0000256" key="3">
    <source>
        <dbReference type="ARBA" id="ARBA00022448"/>
    </source>
</evidence>
<evidence type="ECO:0000313" key="15">
    <source>
        <dbReference type="Proteomes" id="UP000239477"/>
    </source>
</evidence>
<evidence type="ECO:0000256" key="7">
    <source>
        <dbReference type="ARBA" id="ARBA00022989"/>
    </source>
</evidence>
<feature type="domain" description="ABC transmembrane type-1" evidence="13">
    <location>
        <begin position="15"/>
        <end position="205"/>
    </location>
</feature>
<evidence type="ECO:0000256" key="1">
    <source>
        <dbReference type="ARBA" id="ARBA00004429"/>
    </source>
</evidence>
<dbReference type="GO" id="GO:0006865">
    <property type="term" value="P:amino acid transport"/>
    <property type="evidence" value="ECO:0007669"/>
    <property type="project" value="UniProtKB-KW"/>
</dbReference>
<dbReference type="InterPro" id="IPR000515">
    <property type="entry name" value="MetI-like"/>
</dbReference>
<evidence type="ECO:0000256" key="8">
    <source>
        <dbReference type="ARBA" id="ARBA00023136"/>
    </source>
</evidence>
<protein>
    <recommendedName>
        <fullName evidence="11">Glutamate/aspartate import permease protein GltK</fullName>
    </recommendedName>
</protein>
<dbReference type="GO" id="GO:0022857">
    <property type="term" value="F:transmembrane transporter activity"/>
    <property type="evidence" value="ECO:0007669"/>
    <property type="project" value="InterPro"/>
</dbReference>
<name>A0A2S0I8A3_9BURK</name>
<evidence type="ECO:0000313" key="14">
    <source>
        <dbReference type="EMBL" id="AVJ28269.1"/>
    </source>
</evidence>
<dbReference type="FunFam" id="1.10.3720.10:FF:000006">
    <property type="entry name" value="Glutamate/aspartate ABC transporter, permease protein GltK"/>
    <property type="match status" value="1"/>
</dbReference>
<feature type="transmembrane region" description="Helical" evidence="12">
    <location>
        <begin position="185"/>
        <end position="205"/>
    </location>
</feature>
<dbReference type="Proteomes" id="UP000239477">
    <property type="component" value="Chromosome"/>
</dbReference>
<dbReference type="InterPro" id="IPR035906">
    <property type="entry name" value="MetI-like_sf"/>
</dbReference>
<dbReference type="NCBIfam" id="TIGR01726">
    <property type="entry name" value="HEQRo_perm_3TM"/>
    <property type="match status" value="1"/>
</dbReference>
<reference evidence="14 15" key="1">
    <citation type="submission" date="2017-09" db="EMBL/GenBank/DDBJ databases">
        <title>Genomic, metabolic, and phenotypic characteristics of bacterial isolates from the natural microbiome of the model nematode Caenorhabditis elegans.</title>
        <authorList>
            <person name="Zimmermann J."/>
            <person name="Obeng N."/>
            <person name="Yang W."/>
            <person name="Obeng O."/>
            <person name="Kissoyan K."/>
            <person name="Pees B."/>
            <person name="Dirksen P."/>
            <person name="Hoppner M."/>
            <person name="Franke A."/>
            <person name="Rosenstiel P."/>
            <person name="Leippe M."/>
            <person name="Dierking K."/>
            <person name="Kaleta C."/>
            <person name="Schulenburg H."/>
        </authorList>
    </citation>
    <scope>NUCLEOTIDE SEQUENCE [LARGE SCALE GENOMIC DNA]</scope>
    <source>
        <strain evidence="14 15">MYb73</strain>
    </source>
</reference>
<keyword evidence="3 12" id="KW-0813">Transport</keyword>
<proteinExistence type="inferred from homology"/>
<dbReference type="SUPFAM" id="SSF161098">
    <property type="entry name" value="MetI-like"/>
    <property type="match status" value="1"/>
</dbReference>
<comment type="subunit">
    <text evidence="10">The complex is composed of two ATP-binding proteins (GltL), two transmembrane proteins (GltJ and GltK) and a solute-binding protein (GltI).</text>
</comment>
<dbReference type="AlphaFoldDB" id="A0A2S0I8A3"/>
<comment type="function">
    <text evidence="9">Part of the ABC transporter complex GltIJKL involved in glutamate and aspartate uptake. Probably responsible for the translocation of the substrate across the membrane.</text>
</comment>
<dbReference type="PANTHER" id="PTHR30614">
    <property type="entry name" value="MEMBRANE COMPONENT OF AMINO ACID ABC TRANSPORTER"/>
    <property type="match status" value="1"/>
</dbReference>
<dbReference type="RefSeq" id="WP_056561483.1">
    <property type="nucleotide sequence ID" value="NZ_CP023270.1"/>
</dbReference>
<gene>
    <name evidence="14" type="ORF">CLM73_14745</name>
</gene>
<feature type="transmembrane region" description="Helical" evidence="12">
    <location>
        <begin position="63"/>
        <end position="81"/>
    </location>
</feature>
<keyword evidence="5 12" id="KW-0812">Transmembrane</keyword>
<organism evidence="14 15">
    <name type="scientific">Achromobacter spanius</name>
    <dbReference type="NCBI Taxonomy" id="217203"/>
    <lineage>
        <taxon>Bacteria</taxon>
        <taxon>Pseudomonadati</taxon>
        <taxon>Pseudomonadota</taxon>
        <taxon>Betaproteobacteria</taxon>
        <taxon>Burkholderiales</taxon>
        <taxon>Alcaligenaceae</taxon>
        <taxon>Achromobacter</taxon>
    </lineage>
</organism>
<accession>A0A2S0I8A3</accession>
<evidence type="ECO:0000256" key="10">
    <source>
        <dbReference type="ARBA" id="ARBA00062718"/>
    </source>
</evidence>
<keyword evidence="8 12" id="KW-0472">Membrane</keyword>
<evidence type="ECO:0000256" key="4">
    <source>
        <dbReference type="ARBA" id="ARBA00022475"/>
    </source>
</evidence>
<dbReference type="PANTHER" id="PTHR30614:SF0">
    <property type="entry name" value="L-CYSTINE TRANSPORT SYSTEM PERMEASE PROTEIN TCYL"/>
    <property type="match status" value="1"/>
</dbReference>
<dbReference type="Pfam" id="PF00528">
    <property type="entry name" value="BPD_transp_1"/>
    <property type="match status" value="1"/>
</dbReference>
<comment type="similarity">
    <text evidence="2">Belongs to the binding-protein-dependent transport system permease family. HisMQ subfamily.</text>
</comment>
<keyword evidence="15" id="KW-1185">Reference proteome</keyword>
<evidence type="ECO:0000256" key="11">
    <source>
        <dbReference type="ARBA" id="ARBA00073645"/>
    </source>
</evidence>
<evidence type="ECO:0000256" key="5">
    <source>
        <dbReference type="ARBA" id="ARBA00022692"/>
    </source>
</evidence>
<feature type="transmembrane region" description="Helical" evidence="12">
    <location>
        <begin position="20"/>
        <end position="42"/>
    </location>
</feature>
<evidence type="ECO:0000256" key="2">
    <source>
        <dbReference type="ARBA" id="ARBA00010072"/>
    </source>
</evidence>
<dbReference type="InterPro" id="IPR043429">
    <property type="entry name" value="ArtM/GltK/GlnP/TcyL/YhdX-like"/>
</dbReference>
<dbReference type="PROSITE" id="PS50928">
    <property type="entry name" value="ABC_TM1"/>
    <property type="match status" value="1"/>
</dbReference>
<dbReference type="EMBL" id="CP023270">
    <property type="protein sequence ID" value="AVJ28269.1"/>
    <property type="molecule type" value="Genomic_DNA"/>
</dbReference>
<keyword evidence="6" id="KW-0029">Amino-acid transport</keyword>
<comment type="subcellular location">
    <subcellularLocation>
        <location evidence="1">Cell inner membrane</location>
        <topology evidence="1">Multi-pass membrane protein</topology>
    </subcellularLocation>
    <subcellularLocation>
        <location evidence="12">Cell membrane</location>
        <topology evidence="12">Multi-pass membrane protein</topology>
    </subcellularLocation>
</comment>
<evidence type="ECO:0000256" key="9">
    <source>
        <dbReference type="ARBA" id="ARBA00060298"/>
    </source>
</evidence>
<evidence type="ECO:0000256" key="6">
    <source>
        <dbReference type="ARBA" id="ARBA00022970"/>
    </source>
</evidence>
<dbReference type="GO" id="GO:0043190">
    <property type="term" value="C:ATP-binding cassette (ABC) transporter complex"/>
    <property type="evidence" value="ECO:0007669"/>
    <property type="project" value="InterPro"/>
</dbReference>
<evidence type="ECO:0000256" key="12">
    <source>
        <dbReference type="RuleBase" id="RU363032"/>
    </source>
</evidence>
<dbReference type="CDD" id="cd06261">
    <property type="entry name" value="TM_PBP2"/>
    <property type="match status" value="1"/>
</dbReference>
<dbReference type="OrthoDB" id="7026155at2"/>
<feature type="transmembrane region" description="Helical" evidence="12">
    <location>
        <begin position="87"/>
        <end position="106"/>
    </location>
</feature>
<dbReference type="Gene3D" id="1.10.3720.10">
    <property type="entry name" value="MetI-like"/>
    <property type="match status" value="1"/>
</dbReference>
<evidence type="ECO:0000259" key="13">
    <source>
        <dbReference type="PROSITE" id="PS50928"/>
    </source>
</evidence>